<dbReference type="PATRIC" id="fig|1125712.3.peg.754"/>
<dbReference type="GO" id="GO:0016787">
    <property type="term" value="F:hydrolase activity"/>
    <property type="evidence" value="ECO:0007669"/>
    <property type="project" value="UniProtKB-KW"/>
</dbReference>
<evidence type="ECO:0000313" key="1">
    <source>
        <dbReference type="EMBL" id="ERL09484.1"/>
    </source>
</evidence>
<keyword evidence="1" id="KW-0378">Hydrolase</keyword>
<dbReference type="RefSeq" id="WP_021725570.1">
    <property type="nucleotide sequence ID" value="NZ_AWEZ01000029.1"/>
</dbReference>
<name>U2T8X4_9ACTN</name>
<protein>
    <submittedName>
        <fullName evidence="1">L-2-amino-thiazoline-4-carboxylic acid hydrolase</fullName>
    </submittedName>
</protein>
<dbReference type="STRING" id="1125712.HMPREF1316_1657"/>
<sequence>MLAYRSRYFNLIAPFLWHYIAKRNGHKLAARCYHDARPIYRDMLAKAPNVGAKNPMAHNIYMALVFFAMYRASGGELTKEDLRAAVGDFMDMPLMHLIGRMDDLNTPQTRARFERNSRQNEQWRLDHLDQIDASWDFNFDGGPQGDGVWYYFTYCPINQFCRENGLLDVLPIMCDIDYKSCALAHGVLRREHTLALDGKVCDYWMVGDGGKGPR</sequence>
<gene>
    <name evidence="1" type="ORF">HMPREF1316_1657</name>
</gene>
<dbReference type="InterPro" id="IPR026002">
    <property type="entry name" value="ATC_hydrolase-like"/>
</dbReference>
<dbReference type="Proteomes" id="UP000016638">
    <property type="component" value="Unassembled WGS sequence"/>
</dbReference>
<dbReference type="EMBL" id="AWEZ01000029">
    <property type="protein sequence ID" value="ERL09484.1"/>
    <property type="molecule type" value="Genomic_DNA"/>
</dbReference>
<proteinExistence type="predicted"/>
<accession>U2T8X4</accession>
<organism evidence="1 2">
    <name type="scientific">Olsenella profusa F0195</name>
    <dbReference type="NCBI Taxonomy" id="1125712"/>
    <lineage>
        <taxon>Bacteria</taxon>
        <taxon>Bacillati</taxon>
        <taxon>Actinomycetota</taxon>
        <taxon>Coriobacteriia</taxon>
        <taxon>Coriobacteriales</taxon>
        <taxon>Atopobiaceae</taxon>
        <taxon>Olsenella</taxon>
    </lineage>
</organism>
<evidence type="ECO:0000313" key="2">
    <source>
        <dbReference type="Proteomes" id="UP000016638"/>
    </source>
</evidence>
<dbReference type="AlphaFoldDB" id="U2T8X4"/>
<dbReference type="eggNOG" id="ENOG5030RM3">
    <property type="taxonomic scope" value="Bacteria"/>
</dbReference>
<comment type="caution">
    <text evidence="1">The sequence shown here is derived from an EMBL/GenBank/DDBJ whole genome shotgun (WGS) entry which is preliminary data.</text>
</comment>
<reference evidence="1 2" key="1">
    <citation type="submission" date="2013-08" db="EMBL/GenBank/DDBJ databases">
        <authorList>
            <person name="Durkin A.S."/>
            <person name="Haft D.R."/>
            <person name="McCorrison J."/>
            <person name="Torralba M."/>
            <person name="Gillis M."/>
            <person name="Haft D.H."/>
            <person name="Methe B."/>
            <person name="Sutton G."/>
            <person name="Nelson K.E."/>
        </authorList>
    </citation>
    <scope>NUCLEOTIDE SEQUENCE [LARGE SCALE GENOMIC DNA]</scope>
    <source>
        <strain evidence="1 2">F0195</strain>
    </source>
</reference>
<dbReference type="Pfam" id="PF14196">
    <property type="entry name" value="ATC_hydrolase"/>
    <property type="match status" value="1"/>
</dbReference>
<keyword evidence="2" id="KW-1185">Reference proteome</keyword>
<dbReference type="OrthoDB" id="3186454at2"/>